<dbReference type="SUPFAM" id="SSF56935">
    <property type="entry name" value="Porins"/>
    <property type="match status" value="1"/>
</dbReference>
<dbReference type="InterPro" id="IPR010727">
    <property type="entry name" value="DUF1302"/>
</dbReference>
<evidence type="ECO:0008006" key="4">
    <source>
        <dbReference type="Google" id="ProtNLM"/>
    </source>
</evidence>
<sequence length="436" mass="49449">MRMRFRQICLGLMLGAAAVSAGAMDDLDSLLDVAQPVAAERSPYFGFVEFSAARAYESPSHWSKLRARGVLGMTGRLGDAAKWKISGRLDADMAPAVESDIYPTAVERDLRDEFMVREAYVDFAAGGLDYRVGRQHVVWGEMVGLFFADVVSARDLREFYLPEFDQMRTPQWAVRAEHFGDDWHLEALWIPVPSYDDIGKPGGEFYPFLAPAGARIAHEDKPGNRPGNMNWGLRASRLIDGWDLSAFYYRSTDITQTFYRTSDAPLVFTPRHDRIRQVGATFSKDLGSFVLKGEAVHTHGRKFNTNNPAAPYGLEASDTLDYVVGVDVPIGADWRVNAQYYGRTYYGHNDWMDWDRNEQGWTLLVNHAFTDALEAEVLMVSALNREDYMIRPKVVWQMTPVWRGIAGFDIFGGDTYGVFGRYDDKDRAYLEVRRDF</sequence>
<dbReference type="Gene3D" id="2.40.160.10">
    <property type="entry name" value="Porin"/>
    <property type="match status" value="1"/>
</dbReference>
<feature type="signal peptide" evidence="1">
    <location>
        <begin position="1"/>
        <end position="23"/>
    </location>
</feature>
<keyword evidence="3" id="KW-1185">Reference proteome</keyword>
<name>A0A6C1B4E2_9RHOO</name>
<keyword evidence="1" id="KW-0732">Signal</keyword>
<evidence type="ECO:0000256" key="1">
    <source>
        <dbReference type="SAM" id="SignalP"/>
    </source>
</evidence>
<dbReference type="KEGG" id="azq:G3580_13495"/>
<dbReference type="AlphaFoldDB" id="A0A6C1B4E2"/>
<dbReference type="Pfam" id="PF06980">
    <property type="entry name" value="DUF1302"/>
    <property type="match status" value="1"/>
</dbReference>
<dbReference type="Proteomes" id="UP000501991">
    <property type="component" value="Chromosome"/>
</dbReference>
<proteinExistence type="predicted"/>
<dbReference type="InterPro" id="IPR023614">
    <property type="entry name" value="Porin_dom_sf"/>
</dbReference>
<dbReference type="EMBL" id="CP048836">
    <property type="protein sequence ID" value="QID18552.1"/>
    <property type="molecule type" value="Genomic_DNA"/>
</dbReference>
<evidence type="ECO:0000313" key="2">
    <source>
        <dbReference type="EMBL" id="QID18552.1"/>
    </source>
</evidence>
<reference evidence="2 3" key="1">
    <citation type="submission" date="2020-02" db="EMBL/GenBank/DDBJ databases">
        <title>Nitrogenibacter mangrovi gen. nov., sp. nov. isolated from mangrove sediment, a denitrifying betaproteobacterium.</title>
        <authorList>
            <person name="Liao H."/>
            <person name="Tian Y."/>
        </authorList>
    </citation>
    <scope>NUCLEOTIDE SEQUENCE [LARGE SCALE GENOMIC DNA]</scope>
    <source>
        <strain evidence="2 3">M9-3-2</strain>
    </source>
</reference>
<gene>
    <name evidence="2" type="ORF">G3580_13495</name>
</gene>
<evidence type="ECO:0000313" key="3">
    <source>
        <dbReference type="Proteomes" id="UP000501991"/>
    </source>
</evidence>
<protein>
    <recommendedName>
        <fullName evidence="4">Alginate export domain-containing protein</fullName>
    </recommendedName>
</protein>
<organism evidence="2 3">
    <name type="scientific">Nitrogeniibacter mangrovi</name>
    <dbReference type="NCBI Taxonomy" id="2016596"/>
    <lineage>
        <taxon>Bacteria</taxon>
        <taxon>Pseudomonadati</taxon>
        <taxon>Pseudomonadota</taxon>
        <taxon>Betaproteobacteria</taxon>
        <taxon>Rhodocyclales</taxon>
        <taxon>Zoogloeaceae</taxon>
        <taxon>Nitrogeniibacter</taxon>
    </lineage>
</organism>
<feature type="chain" id="PRO_5025448243" description="Alginate export domain-containing protein" evidence="1">
    <location>
        <begin position="24"/>
        <end position="436"/>
    </location>
</feature>
<accession>A0A6C1B4E2</accession>